<keyword evidence="2" id="KW-1185">Reference proteome</keyword>
<protein>
    <submittedName>
        <fullName evidence="1">Uncharacterized protein</fullName>
    </submittedName>
</protein>
<organism evidence="1 2">
    <name type="scientific">Dryococelus australis</name>
    <dbReference type="NCBI Taxonomy" id="614101"/>
    <lineage>
        <taxon>Eukaryota</taxon>
        <taxon>Metazoa</taxon>
        <taxon>Ecdysozoa</taxon>
        <taxon>Arthropoda</taxon>
        <taxon>Hexapoda</taxon>
        <taxon>Insecta</taxon>
        <taxon>Pterygota</taxon>
        <taxon>Neoptera</taxon>
        <taxon>Polyneoptera</taxon>
        <taxon>Phasmatodea</taxon>
        <taxon>Verophasmatodea</taxon>
        <taxon>Anareolatae</taxon>
        <taxon>Phasmatidae</taxon>
        <taxon>Eurycanthinae</taxon>
        <taxon>Dryococelus</taxon>
    </lineage>
</organism>
<gene>
    <name evidence="1" type="ORF">PR048_010223</name>
</gene>
<proteinExistence type="predicted"/>
<reference evidence="1 2" key="1">
    <citation type="submission" date="2023-02" db="EMBL/GenBank/DDBJ databases">
        <title>LHISI_Scaffold_Assembly.</title>
        <authorList>
            <person name="Stuart O.P."/>
            <person name="Cleave R."/>
            <person name="Magrath M.J.L."/>
            <person name="Mikheyev A.S."/>
        </authorList>
    </citation>
    <scope>NUCLEOTIDE SEQUENCE [LARGE SCALE GENOMIC DNA]</scope>
    <source>
        <strain evidence="1">Daus_M_001</strain>
        <tissue evidence="1">Leg muscle</tissue>
    </source>
</reference>
<dbReference type="EMBL" id="JARBHB010000003">
    <property type="protein sequence ID" value="KAJ8890714.1"/>
    <property type="molecule type" value="Genomic_DNA"/>
</dbReference>
<sequence length="178" mass="20393">MKHDYSRGLSAFTTGIAKWDLCLQNIIQISLDIPKIYSRSVFQVCQINECDGERLMLVHVLFTLCKMLTRQPIKILAGKYTSFLDVSITISKTSLLDFLNTQITTSVVFPLIFCQIRWVENSAVLKRAIEMLQFLRKYFAAVEKRPPDSKNFSKMKSLLTEPSCCCQNLNSCCQFPCN</sequence>
<comment type="caution">
    <text evidence="1">The sequence shown here is derived from an EMBL/GenBank/DDBJ whole genome shotgun (WGS) entry which is preliminary data.</text>
</comment>
<dbReference type="Proteomes" id="UP001159363">
    <property type="component" value="Chromosome 3"/>
</dbReference>
<accession>A0ABQ9I252</accession>
<evidence type="ECO:0000313" key="2">
    <source>
        <dbReference type="Proteomes" id="UP001159363"/>
    </source>
</evidence>
<evidence type="ECO:0000313" key="1">
    <source>
        <dbReference type="EMBL" id="KAJ8890714.1"/>
    </source>
</evidence>
<name>A0ABQ9I252_9NEOP</name>